<evidence type="ECO:0000259" key="1">
    <source>
        <dbReference type="Pfam" id="PF21831"/>
    </source>
</evidence>
<dbReference type="Proteomes" id="UP000265540">
    <property type="component" value="Unassembled WGS sequence"/>
</dbReference>
<feature type="domain" description="DUF6891" evidence="1">
    <location>
        <begin position="7"/>
        <end position="103"/>
    </location>
</feature>
<dbReference type="InterPro" id="IPR054186">
    <property type="entry name" value="DUF6891"/>
</dbReference>
<accession>A0A3A4ZF31</accession>
<evidence type="ECO:0000313" key="2">
    <source>
        <dbReference type="EMBL" id="RJR27628.1"/>
    </source>
</evidence>
<proteinExistence type="predicted"/>
<sequence length="121" mass="13785">MGNKQDLNNAFRTLRQRGFFARQNFEDCMSCACAALPEGDFQGYIYYHQQDAARLREKNGCMIRFCEGKLPAREVGVSAVVALQEFGVHTEWNQDPSRAIFIKLEVPLETALSTLFGKDRM</sequence>
<evidence type="ECO:0000313" key="3">
    <source>
        <dbReference type="Proteomes" id="UP000265540"/>
    </source>
</evidence>
<name>A0A3A4ZF31_UNCKA</name>
<organism evidence="2 3">
    <name type="scientific">candidate division WWE3 bacterium</name>
    <dbReference type="NCBI Taxonomy" id="2053526"/>
    <lineage>
        <taxon>Bacteria</taxon>
        <taxon>Katanobacteria</taxon>
    </lineage>
</organism>
<comment type="caution">
    <text evidence="2">The sequence shown here is derived from an EMBL/GenBank/DDBJ whole genome shotgun (WGS) entry which is preliminary data.</text>
</comment>
<dbReference type="EMBL" id="QZJF01000008">
    <property type="protein sequence ID" value="RJR27628.1"/>
    <property type="molecule type" value="Genomic_DNA"/>
</dbReference>
<protein>
    <recommendedName>
        <fullName evidence="1">DUF6891 domain-containing protein</fullName>
    </recommendedName>
</protein>
<gene>
    <name evidence="2" type="ORF">C4561_01625</name>
</gene>
<dbReference type="AlphaFoldDB" id="A0A3A4ZF31"/>
<reference evidence="2 3" key="1">
    <citation type="journal article" date="2017" name="ISME J.">
        <title>Energy and carbon metabolisms in a deep terrestrial subsurface fluid microbial community.</title>
        <authorList>
            <person name="Momper L."/>
            <person name="Jungbluth S.P."/>
            <person name="Lee M.D."/>
            <person name="Amend J.P."/>
        </authorList>
    </citation>
    <scope>NUCLEOTIDE SEQUENCE [LARGE SCALE GENOMIC DNA]</scope>
    <source>
        <strain evidence="2">SURF_46</strain>
    </source>
</reference>
<dbReference type="Pfam" id="PF21831">
    <property type="entry name" value="DUF6891"/>
    <property type="match status" value="1"/>
</dbReference>